<sequence>MNHPKRCSFMLCVLAYACAFSGGLLAAPASEILVSDKQLRTIGITLMPLTASSESGKALYPAKVVLPVGSEFVVSAPVNGMISQVLVEPGQAVKRGQLLLRISSPELAKLQLDLLQAANRSRLAGRTAAREDRLLKEGIISERRQQEAASARIDAAATLSQARAALAFTGMSSPSIERIIRTNKLEDSLTLVAHTTGVVMSVSARPGQRVESSSPLLSVAALGDLWLDIQLPSAQANSISLQAKVTIPGRDVQAQVASIGSVVGSAQTVTVRARVLSKASDLRAGEFIQVALPVSQEAGSWSLPLAALARQGESAYVFVRTAKGFTVRPVKIIASAGQKIRAQGELKAGDQVAVSSVVTLKAAWLGESGGE</sequence>
<dbReference type="GO" id="GO:0015679">
    <property type="term" value="P:plasma membrane copper ion transport"/>
    <property type="evidence" value="ECO:0007669"/>
    <property type="project" value="TreeGrafter"/>
</dbReference>
<dbReference type="GO" id="GO:0030288">
    <property type="term" value="C:outer membrane-bounded periplasmic space"/>
    <property type="evidence" value="ECO:0007669"/>
    <property type="project" value="TreeGrafter"/>
</dbReference>
<dbReference type="InterPro" id="IPR006143">
    <property type="entry name" value="RND_pump_MFP"/>
</dbReference>
<evidence type="ECO:0000256" key="1">
    <source>
        <dbReference type="ARBA" id="ARBA00009477"/>
    </source>
</evidence>
<dbReference type="PANTHER" id="PTHR30097:SF4">
    <property type="entry name" value="SLR6042 PROTEIN"/>
    <property type="match status" value="1"/>
</dbReference>
<dbReference type="NCBIfam" id="TIGR01730">
    <property type="entry name" value="RND_mfp"/>
    <property type="match status" value="1"/>
</dbReference>
<evidence type="ECO:0000313" key="6">
    <source>
        <dbReference type="Proteomes" id="UP000256774"/>
    </source>
</evidence>
<dbReference type="Gene3D" id="2.40.30.170">
    <property type="match status" value="1"/>
</dbReference>
<dbReference type="InterPro" id="IPR058790">
    <property type="entry name" value="BSH_CusB"/>
</dbReference>
<dbReference type="Pfam" id="PF25919">
    <property type="entry name" value="BSH_CusB"/>
    <property type="match status" value="1"/>
</dbReference>
<evidence type="ECO:0000256" key="3">
    <source>
        <dbReference type="SAM" id="SignalP"/>
    </source>
</evidence>
<evidence type="ECO:0000256" key="2">
    <source>
        <dbReference type="ARBA" id="ARBA00022448"/>
    </source>
</evidence>
<dbReference type="Proteomes" id="UP000256774">
    <property type="component" value="Unassembled WGS sequence"/>
</dbReference>
<keyword evidence="2" id="KW-0813">Transport</keyword>
<gene>
    <name evidence="5" type="ORF">DFR26_2158</name>
</gene>
<dbReference type="EMBL" id="QUNR01000005">
    <property type="protein sequence ID" value="REH36112.1"/>
    <property type="molecule type" value="Genomic_DNA"/>
</dbReference>
<evidence type="ECO:0000313" key="5">
    <source>
        <dbReference type="EMBL" id="REH36112.1"/>
    </source>
</evidence>
<dbReference type="GO" id="GO:0046914">
    <property type="term" value="F:transition metal ion binding"/>
    <property type="evidence" value="ECO:0007669"/>
    <property type="project" value="TreeGrafter"/>
</dbReference>
<dbReference type="AlphaFoldDB" id="A0A3E0H2A4"/>
<feature type="chain" id="PRO_5017755971" evidence="3">
    <location>
        <begin position="27"/>
        <end position="371"/>
    </location>
</feature>
<organism evidence="5 6">
    <name type="scientific">Paraperlucidibaca baekdonensis</name>
    <dbReference type="NCBI Taxonomy" id="748120"/>
    <lineage>
        <taxon>Bacteria</taxon>
        <taxon>Pseudomonadati</taxon>
        <taxon>Pseudomonadota</taxon>
        <taxon>Gammaproteobacteria</taxon>
        <taxon>Moraxellales</taxon>
        <taxon>Moraxellaceae</taxon>
        <taxon>Paraperlucidibaca</taxon>
    </lineage>
</organism>
<keyword evidence="3" id="KW-0732">Signal</keyword>
<dbReference type="GO" id="GO:0060003">
    <property type="term" value="P:copper ion export"/>
    <property type="evidence" value="ECO:0007669"/>
    <property type="project" value="TreeGrafter"/>
</dbReference>
<dbReference type="Gene3D" id="1.10.287.470">
    <property type="entry name" value="Helix hairpin bin"/>
    <property type="match status" value="1"/>
</dbReference>
<feature type="domain" description="CusB-like barrel-sandwich hybrid" evidence="4">
    <location>
        <begin position="73"/>
        <end position="219"/>
    </location>
</feature>
<dbReference type="PROSITE" id="PS51257">
    <property type="entry name" value="PROKAR_LIPOPROTEIN"/>
    <property type="match status" value="1"/>
</dbReference>
<dbReference type="Gene3D" id="2.40.420.20">
    <property type="match status" value="1"/>
</dbReference>
<dbReference type="PANTHER" id="PTHR30097">
    <property type="entry name" value="CATION EFFLUX SYSTEM PROTEIN CUSB"/>
    <property type="match status" value="1"/>
</dbReference>
<accession>A0A3E0H2A4</accession>
<name>A0A3E0H2A4_9GAMM</name>
<proteinExistence type="inferred from homology"/>
<dbReference type="SUPFAM" id="SSF111369">
    <property type="entry name" value="HlyD-like secretion proteins"/>
    <property type="match status" value="1"/>
</dbReference>
<comment type="similarity">
    <text evidence="1">Belongs to the membrane fusion protein (MFP) (TC 8.A.1) family.</text>
</comment>
<dbReference type="OrthoDB" id="9806939at2"/>
<dbReference type="GO" id="GO:0016020">
    <property type="term" value="C:membrane"/>
    <property type="evidence" value="ECO:0007669"/>
    <property type="project" value="InterPro"/>
</dbReference>
<evidence type="ECO:0000259" key="4">
    <source>
        <dbReference type="Pfam" id="PF25919"/>
    </source>
</evidence>
<reference evidence="5 6" key="1">
    <citation type="submission" date="2018-08" db="EMBL/GenBank/DDBJ databases">
        <title>Genomic Encyclopedia of Type Strains, Phase IV (KMG-IV): sequencing the most valuable type-strain genomes for metagenomic binning, comparative biology and taxonomic classification.</title>
        <authorList>
            <person name="Goeker M."/>
        </authorList>
    </citation>
    <scope>NUCLEOTIDE SEQUENCE [LARGE SCALE GENOMIC DNA]</scope>
    <source>
        <strain evidence="5 6">DSM 26022</strain>
    </source>
</reference>
<comment type="caution">
    <text evidence="5">The sequence shown here is derived from an EMBL/GenBank/DDBJ whole genome shotgun (WGS) entry which is preliminary data.</text>
</comment>
<protein>
    <submittedName>
        <fullName evidence="5">RND family efflux transporter MFP subunit</fullName>
    </submittedName>
</protein>
<dbReference type="Gene3D" id="2.40.50.100">
    <property type="match status" value="1"/>
</dbReference>
<dbReference type="RefSeq" id="WP_116208971.1">
    <property type="nucleotide sequence ID" value="NZ_QUNR01000005.1"/>
</dbReference>
<dbReference type="GO" id="GO:0022857">
    <property type="term" value="F:transmembrane transporter activity"/>
    <property type="evidence" value="ECO:0007669"/>
    <property type="project" value="InterPro"/>
</dbReference>
<keyword evidence="6" id="KW-1185">Reference proteome</keyword>
<dbReference type="InterPro" id="IPR051909">
    <property type="entry name" value="MFP_Cation_Efflux"/>
</dbReference>
<feature type="signal peptide" evidence="3">
    <location>
        <begin position="1"/>
        <end position="26"/>
    </location>
</feature>